<evidence type="ECO:0000313" key="1">
    <source>
        <dbReference type="EMBL" id="KAH3883173.1"/>
    </source>
</evidence>
<dbReference type="EMBL" id="JAIWYP010000001">
    <property type="protein sequence ID" value="KAH3883173.1"/>
    <property type="molecule type" value="Genomic_DNA"/>
</dbReference>
<organism evidence="1 2">
    <name type="scientific">Dreissena polymorpha</name>
    <name type="common">Zebra mussel</name>
    <name type="synonym">Mytilus polymorpha</name>
    <dbReference type="NCBI Taxonomy" id="45954"/>
    <lineage>
        <taxon>Eukaryota</taxon>
        <taxon>Metazoa</taxon>
        <taxon>Spiralia</taxon>
        <taxon>Lophotrochozoa</taxon>
        <taxon>Mollusca</taxon>
        <taxon>Bivalvia</taxon>
        <taxon>Autobranchia</taxon>
        <taxon>Heteroconchia</taxon>
        <taxon>Euheterodonta</taxon>
        <taxon>Imparidentia</taxon>
        <taxon>Neoheterodontei</taxon>
        <taxon>Myida</taxon>
        <taxon>Dreissenoidea</taxon>
        <taxon>Dreissenidae</taxon>
        <taxon>Dreissena</taxon>
    </lineage>
</organism>
<reference evidence="1" key="2">
    <citation type="submission" date="2020-11" db="EMBL/GenBank/DDBJ databases">
        <authorList>
            <person name="McCartney M.A."/>
            <person name="Auch B."/>
            <person name="Kono T."/>
            <person name="Mallez S."/>
            <person name="Becker A."/>
            <person name="Gohl D.M."/>
            <person name="Silverstein K.A.T."/>
            <person name="Koren S."/>
            <person name="Bechman K.B."/>
            <person name="Herman A."/>
            <person name="Abrahante J.E."/>
            <person name="Garbe J."/>
        </authorList>
    </citation>
    <scope>NUCLEOTIDE SEQUENCE</scope>
    <source>
        <strain evidence="1">Duluth1</strain>
        <tissue evidence="1">Whole animal</tissue>
    </source>
</reference>
<protein>
    <submittedName>
        <fullName evidence="1">Uncharacterized protein</fullName>
    </submittedName>
</protein>
<accession>A0A9D4MT53</accession>
<comment type="caution">
    <text evidence="1">The sequence shown here is derived from an EMBL/GenBank/DDBJ whole genome shotgun (WGS) entry which is preliminary data.</text>
</comment>
<sequence>MDAVAFKWFIEHFNKNLAEERPAVLLTNRVSSHINMAAFEMDKSKGKELYRTVQTNSQRNPP</sequence>
<gene>
    <name evidence="1" type="ORF">DPMN_007126</name>
</gene>
<name>A0A9D4MT53_DREPO</name>
<reference evidence="1" key="1">
    <citation type="journal article" date="2019" name="bioRxiv">
        <title>The Genome of the Zebra Mussel, Dreissena polymorpha: A Resource for Invasive Species Research.</title>
        <authorList>
            <person name="McCartney M.A."/>
            <person name="Auch B."/>
            <person name="Kono T."/>
            <person name="Mallez S."/>
            <person name="Zhang Y."/>
            <person name="Obille A."/>
            <person name="Becker A."/>
            <person name="Abrahante J.E."/>
            <person name="Garbe J."/>
            <person name="Badalamenti J.P."/>
            <person name="Herman A."/>
            <person name="Mangelson H."/>
            <person name="Liachko I."/>
            <person name="Sullivan S."/>
            <person name="Sone E.D."/>
            <person name="Koren S."/>
            <person name="Silverstein K.A.T."/>
            <person name="Beckman K.B."/>
            <person name="Gohl D.M."/>
        </authorList>
    </citation>
    <scope>NUCLEOTIDE SEQUENCE</scope>
    <source>
        <strain evidence="1">Duluth1</strain>
        <tissue evidence="1">Whole animal</tissue>
    </source>
</reference>
<proteinExistence type="predicted"/>
<keyword evidence="2" id="KW-1185">Reference proteome</keyword>
<dbReference type="AlphaFoldDB" id="A0A9D4MT53"/>
<evidence type="ECO:0000313" key="2">
    <source>
        <dbReference type="Proteomes" id="UP000828390"/>
    </source>
</evidence>
<dbReference type="Proteomes" id="UP000828390">
    <property type="component" value="Unassembled WGS sequence"/>
</dbReference>